<feature type="compositionally biased region" description="Polar residues" evidence="1">
    <location>
        <begin position="81"/>
        <end position="97"/>
    </location>
</feature>
<reference evidence="2" key="1">
    <citation type="submission" date="2021-01" db="EMBL/GenBank/DDBJ databases">
        <authorList>
            <person name="Bezrukov I."/>
        </authorList>
    </citation>
    <scope>NUCLEOTIDE SEQUENCE</scope>
</reference>
<proteinExistence type="predicted"/>
<organism evidence="2 3">
    <name type="scientific">Arabidopsis arenosa</name>
    <name type="common">Sand rock-cress</name>
    <name type="synonym">Cardaminopsis arenosa</name>
    <dbReference type="NCBI Taxonomy" id="38785"/>
    <lineage>
        <taxon>Eukaryota</taxon>
        <taxon>Viridiplantae</taxon>
        <taxon>Streptophyta</taxon>
        <taxon>Embryophyta</taxon>
        <taxon>Tracheophyta</taxon>
        <taxon>Spermatophyta</taxon>
        <taxon>Magnoliopsida</taxon>
        <taxon>eudicotyledons</taxon>
        <taxon>Gunneridae</taxon>
        <taxon>Pentapetalae</taxon>
        <taxon>rosids</taxon>
        <taxon>malvids</taxon>
        <taxon>Brassicales</taxon>
        <taxon>Brassicaceae</taxon>
        <taxon>Camelineae</taxon>
        <taxon>Arabidopsis</taxon>
    </lineage>
</organism>
<sequence length="223" mass="25133">MWLTVKEAAHEKQRCFTRSVLKPSKKNVKKQSSSGKGPFLINWIAASAEREKGQWDQPIRMKEVVSSTTVLLTKSNRKQSPHSSTSTLSGKARASQSRQEKVSMRDPLVCSTQHRLWIGRYSLIVGISDWIPKGGIRSDLGQLTLLERVCLLRNVVSLRRRPIKKKRCESPRPLVTSLGIREDQVLTSDMSSVTAEKGQRQASFASAAHHKSRSFRLIYPAHC</sequence>
<evidence type="ECO:0000313" key="2">
    <source>
        <dbReference type="EMBL" id="CAE5979421.1"/>
    </source>
</evidence>
<keyword evidence="3" id="KW-1185">Reference proteome</keyword>
<dbReference type="AlphaFoldDB" id="A0A8S1ZZ10"/>
<gene>
    <name evidence="2" type="ORF">AARE701A_LOCUS8474</name>
</gene>
<evidence type="ECO:0000313" key="3">
    <source>
        <dbReference type="Proteomes" id="UP000682877"/>
    </source>
</evidence>
<dbReference type="EMBL" id="LR999453">
    <property type="protein sequence ID" value="CAE5979421.1"/>
    <property type="molecule type" value="Genomic_DNA"/>
</dbReference>
<name>A0A8S1ZZ10_ARAAE</name>
<dbReference type="Proteomes" id="UP000682877">
    <property type="component" value="Chromosome 3"/>
</dbReference>
<protein>
    <submittedName>
        <fullName evidence="2">Uncharacterized protein</fullName>
    </submittedName>
</protein>
<evidence type="ECO:0000256" key="1">
    <source>
        <dbReference type="SAM" id="MobiDB-lite"/>
    </source>
</evidence>
<feature type="region of interest" description="Disordered" evidence="1">
    <location>
        <begin position="71"/>
        <end position="105"/>
    </location>
</feature>
<accession>A0A8S1ZZ10</accession>